<gene>
    <name evidence="1" type="ORF">Patl1_24352</name>
</gene>
<keyword evidence="2" id="KW-1185">Reference proteome</keyword>
<dbReference type="EMBL" id="CM047909">
    <property type="protein sequence ID" value="KAJ0078856.1"/>
    <property type="molecule type" value="Genomic_DNA"/>
</dbReference>
<protein>
    <submittedName>
        <fullName evidence="1">Uncharacterized protein</fullName>
    </submittedName>
</protein>
<evidence type="ECO:0000313" key="1">
    <source>
        <dbReference type="EMBL" id="KAJ0078856.1"/>
    </source>
</evidence>
<accession>A0ACC0ZZ14</accession>
<organism evidence="1 2">
    <name type="scientific">Pistacia atlantica</name>
    <dbReference type="NCBI Taxonomy" id="434234"/>
    <lineage>
        <taxon>Eukaryota</taxon>
        <taxon>Viridiplantae</taxon>
        <taxon>Streptophyta</taxon>
        <taxon>Embryophyta</taxon>
        <taxon>Tracheophyta</taxon>
        <taxon>Spermatophyta</taxon>
        <taxon>Magnoliopsida</taxon>
        <taxon>eudicotyledons</taxon>
        <taxon>Gunneridae</taxon>
        <taxon>Pentapetalae</taxon>
        <taxon>rosids</taxon>
        <taxon>malvids</taxon>
        <taxon>Sapindales</taxon>
        <taxon>Anacardiaceae</taxon>
        <taxon>Pistacia</taxon>
    </lineage>
</organism>
<proteinExistence type="predicted"/>
<evidence type="ECO:0000313" key="2">
    <source>
        <dbReference type="Proteomes" id="UP001164250"/>
    </source>
</evidence>
<comment type="caution">
    <text evidence="1">The sequence shown here is derived from an EMBL/GenBank/DDBJ whole genome shotgun (WGS) entry which is preliminary data.</text>
</comment>
<reference evidence="2" key="1">
    <citation type="journal article" date="2023" name="G3 (Bethesda)">
        <title>Genome assembly and association tests identify interacting loci associated with vigor, precocity, and sex in interspecific pistachio rootstocks.</title>
        <authorList>
            <person name="Palmer W."/>
            <person name="Jacygrad E."/>
            <person name="Sagayaradj S."/>
            <person name="Cavanaugh K."/>
            <person name="Han R."/>
            <person name="Bertier L."/>
            <person name="Beede B."/>
            <person name="Kafkas S."/>
            <person name="Golino D."/>
            <person name="Preece J."/>
            <person name="Michelmore R."/>
        </authorList>
    </citation>
    <scope>NUCLEOTIDE SEQUENCE [LARGE SCALE GENOMIC DNA]</scope>
</reference>
<name>A0ACC0ZZ14_9ROSI</name>
<dbReference type="Proteomes" id="UP001164250">
    <property type="component" value="Chromosome 13"/>
</dbReference>
<sequence length="60" mass="7105">MNYFQVLLKMLSMNNVLLTMFNFMSEEQNLLLVEKEDSLSCWLWLTSHINISAVLCSRDF</sequence>